<dbReference type="EMBL" id="QZJW01000050">
    <property type="protein sequence ID" value="RJO60241.1"/>
    <property type="molecule type" value="Genomic_DNA"/>
</dbReference>
<comment type="caution">
    <text evidence="1">The sequence shown here is derived from an EMBL/GenBank/DDBJ whole genome shotgun (WGS) entry which is preliminary data.</text>
</comment>
<organism evidence="1 2">
    <name type="scientific">candidate division WS5 bacterium</name>
    <dbReference type="NCBI Taxonomy" id="2093353"/>
    <lineage>
        <taxon>Bacteria</taxon>
        <taxon>candidate division WS5</taxon>
    </lineage>
</organism>
<gene>
    <name evidence="1" type="ORF">C4544_05720</name>
</gene>
<protein>
    <submittedName>
        <fullName evidence="1">Uncharacterized protein</fullName>
    </submittedName>
</protein>
<sequence>MRERVYGKDWKKEIERYHEMARAYRDSKGSQKMWNYFMEVTKTEYFNDVIRNIRAKYNIPENGFETNEDGSYSLPPRGFKNESNLRQEIIDKICKKYQLHYFDFSDVLLSYIFYNKLDPLYDLGSCGLFTLSDVVEEKEEPFDELFQASDDMAYPIAIRISPYASQRDLIDFTKVVWKEIEAYQKQYRSKDIKIGKIKARNKATQERNDLIYKNRHESLKKIGELLADKDIFLDDGHIAKIRSLEKQRRKEL</sequence>
<accession>A0A419DAT0</accession>
<evidence type="ECO:0000313" key="1">
    <source>
        <dbReference type="EMBL" id="RJO60241.1"/>
    </source>
</evidence>
<dbReference type="AlphaFoldDB" id="A0A419DAT0"/>
<reference evidence="1 2" key="1">
    <citation type="journal article" date="2017" name="ISME J.">
        <title>Energy and carbon metabolisms in a deep terrestrial subsurface fluid microbial community.</title>
        <authorList>
            <person name="Momper L."/>
            <person name="Jungbluth S.P."/>
            <person name="Lee M.D."/>
            <person name="Amend J.P."/>
        </authorList>
    </citation>
    <scope>NUCLEOTIDE SEQUENCE [LARGE SCALE GENOMIC DNA]</scope>
    <source>
        <strain evidence="1">SURF_29</strain>
    </source>
</reference>
<proteinExistence type="predicted"/>
<dbReference type="Proteomes" id="UP000285655">
    <property type="component" value="Unassembled WGS sequence"/>
</dbReference>
<name>A0A419DAT0_9BACT</name>
<evidence type="ECO:0000313" key="2">
    <source>
        <dbReference type="Proteomes" id="UP000285655"/>
    </source>
</evidence>